<dbReference type="InterPro" id="IPR003416">
    <property type="entry name" value="MgtC/SapB/SrpB/YhiD_fam"/>
</dbReference>
<evidence type="ECO:0000313" key="10">
    <source>
        <dbReference type="Proteomes" id="UP001597285"/>
    </source>
</evidence>
<feature type="domain" description="MgtC/SapB/SrpB/YhiD N-terminal" evidence="8">
    <location>
        <begin position="9"/>
        <end position="132"/>
    </location>
</feature>
<dbReference type="InterPro" id="IPR049177">
    <property type="entry name" value="MgtC_SapB_SrpB_YhiD_N"/>
</dbReference>
<dbReference type="RefSeq" id="WP_197408983.1">
    <property type="nucleotide sequence ID" value="NZ_JBHSQC010000015.1"/>
</dbReference>
<accession>A0ABW4NJV0</accession>
<reference evidence="10" key="1">
    <citation type="journal article" date="2019" name="Int. J. Syst. Evol. Microbiol.">
        <title>The Global Catalogue of Microorganisms (GCM) 10K type strain sequencing project: providing services to taxonomists for standard genome sequencing and annotation.</title>
        <authorList>
            <consortium name="The Broad Institute Genomics Platform"/>
            <consortium name="The Broad Institute Genome Sequencing Center for Infectious Disease"/>
            <person name="Wu L."/>
            <person name="Ma J."/>
        </authorList>
    </citation>
    <scope>NUCLEOTIDE SEQUENCE [LARGE SCALE GENOMIC DNA]</scope>
    <source>
        <strain evidence="10">KCTC 42143</strain>
    </source>
</reference>
<evidence type="ECO:0000256" key="3">
    <source>
        <dbReference type="ARBA" id="ARBA00022475"/>
    </source>
</evidence>
<comment type="caution">
    <text evidence="9">The sequence shown here is derived from an EMBL/GenBank/DDBJ whole genome shotgun (WGS) entry which is preliminary data.</text>
</comment>
<evidence type="ECO:0000313" key="9">
    <source>
        <dbReference type="EMBL" id="MFD1798680.1"/>
    </source>
</evidence>
<organism evidence="9 10">
    <name type="scientific">Carnobacterium antarcticum</name>
    <dbReference type="NCBI Taxonomy" id="2126436"/>
    <lineage>
        <taxon>Bacteria</taxon>
        <taxon>Bacillati</taxon>
        <taxon>Bacillota</taxon>
        <taxon>Bacilli</taxon>
        <taxon>Lactobacillales</taxon>
        <taxon>Carnobacteriaceae</taxon>
        <taxon>Carnobacterium</taxon>
    </lineage>
</organism>
<keyword evidence="6 7" id="KW-0472">Membrane</keyword>
<keyword evidence="5 7" id="KW-1133">Transmembrane helix</keyword>
<comment type="subcellular location">
    <subcellularLocation>
        <location evidence="1">Cell membrane</location>
        <topology evidence="1">Multi-pass membrane protein</topology>
    </subcellularLocation>
</comment>
<dbReference type="Proteomes" id="UP001597285">
    <property type="component" value="Unassembled WGS sequence"/>
</dbReference>
<evidence type="ECO:0000256" key="4">
    <source>
        <dbReference type="ARBA" id="ARBA00022692"/>
    </source>
</evidence>
<dbReference type="Pfam" id="PF02308">
    <property type="entry name" value="MgtC"/>
    <property type="match status" value="1"/>
</dbReference>
<comment type="similarity">
    <text evidence="2">Belongs to the MgtC/SapB family.</text>
</comment>
<name>A0ABW4NJV0_9LACT</name>
<evidence type="ECO:0000256" key="6">
    <source>
        <dbReference type="ARBA" id="ARBA00023136"/>
    </source>
</evidence>
<keyword evidence="4 7" id="KW-0812">Transmembrane</keyword>
<dbReference type="PANTHER" id="PTHR33778">
    <property type="entry name" value="PROTEIN MGTC"/>
    <property type="match status" value="1"/>
</dbReference>
<dbReference type="PRINTS" id="PR01837">
    <property type="entry name" value="MGTCSAPBPROT"/>
</dbReference>
<feature type="transmembrane region" description="Helical" evidence="7">
    <location>
        <begin position="69"/>
        <end position="87"/>
    </location>
</feature>
<feature type="transmembrane region" description="Helical" evidence="7">
    <location>
        <begin position="107"/>
        <end position="130"/>
    </location>
</feature>
<evidence type="ECO:0000256" key="1">
    <source>
        <dbReference type="ARBA" id="ARBA00004651"/>
    </source>
</evidence>
<protein>
    <submittedName>
        <fullName evidence="9">MgtC/SapB family protein</fullName>
    </submittedName>
</protein>
<dbReference type="EMBL" id="JBHUFF010000008">
    <property type="protein sequence ID" value="MFD1798680.1"/>
    <property type="molecule type" value="Genomic_DNA"/>
</dbReference>
<feature type="transmembrane region" description="Helical" evidence="7">
    <location>
        <begin position="30"/>
        <end position="48"/>
    </location>
</feature>
<evidence type="ECO:0000256" key="7">
    <source>
        <dbReference type="SAM" id="Phobius"/>
    </source>
</evidence>
<gene>
    <name evidence="9" type="ORF">ACFSBK_02245</name>
</gene>
<keyword evidence="10" id="KW-1185">Reference proteome</keyword>
<evidence type="ECO:0000259" key="8">
    <source>
        <dbReference type="Pfam" id="PF02308"/>
    </source>
</evidence>
<evidence type="ECO:0000256" key="2">
    <source>
        <dbReference type="ARBA" id="ARBA00009298"/>
    </source>
</evidence>
<keyword evidence="3" id="KW-1003">Cell membrane</keyword>
<dbReference type="PANTHER" id="PTHR33778:SF1">
    <property type="entry name" value="MAGNESIUM TRANSPORTER YHID-RELATED"/>
    <property type="match status" value="1"/>
</dbReference>
<evidence type="ECO:0000256" key="5">
    <source>
        <dbReference type="ARBA" id="ARBA00022989"/>
    </source>
</evidence>
<proteinExistence type="inferred from homology"/>
<sequence length="225" mass="24284">MNKIFFLRLILASVLGGAIGINRELRAKEAGIRTHFLVSLGSALIMIISQHGFNDVIDLAGYELDPARVAAQVVSGIGFIGAGMIIIQKHTIKGLTSAAGIWTTAGIGLTVGGGLYFVGISATILTLIGFELTTIIFKQIGTKTTAFVVSTTEKEALQEVIQLLRKKHKYLQKYEVSDKMTGDEKVYSATFEVRSNSTRDGTVLLEEIQAIPHVIVEKADFSVGE</sequence>